<feature type="active site" description="Cysteine persulfide intermediate" evidence="4">
    <location>
        <position position="101"/>
    </location>
</feature>
<dbReference type="PANTHER" id="PTHR37010:SF1">
    <property type="entry name" value="SULFURTRANSFERASE TUSE"/>
    <property type="match status" value="1"/>
</dbReference>
<gene>
    <name evidence="5" type="ORF">FHS30_001375</name>
</gene>
<evidence type="ECO:0000256" key="3">
    <source>
        <dbReference type="PIRNR" id="PIRNR006223"/>
    </source>
</evidence>
<proteinExistence type="inferred from homology"/>
<dbReference type="EMBL" id="JACHXZ010000002">
    <property type="protein sequence ID" value="MBB3168191.1"/>
    <property type="molecule type" value="Genomic_DNA"/>
</dbReference>
<comment type="subcellular location">
    <subcellularLocation>
        <location evidence="1">Cytoplasm</location>
    </subcellularLocation>
</comment>
<sequence>MYALDNDGFLANLEDWSEDAALWLAAQEGITLTDAHWEVLHALRAFYAQYDLAPAMRPLVKHIGNTLGADKGRSVYLMQLFPGSPAKLAAKIAGLPRPTNCL</sequence>
<dbReference type="EC" id="2.8.1.-" evidence="3"/>
<dbReference type="InterPro" id="IPR043163">
    <property type="entry name" value="DsrC-like_N"/>
</dbReference>
<dbReference type="Gene3D" id="1.10.10.370">
    <property type="entry name" value="DsrC-like protein, C-terminal domain"/>
    <property type="match status" value="1"/>
</dbReference>
<evidence type="ECO:0000256" key="1">
    <source>
        <dbReference type="ARBA" id="ARBA00004496"/>
    </source>
</evidence>
<keyword evidence="2" id="KW-0963">Cytoplasm</keyword>
<dbReference type="Pfam" id="PF04358">
    <property type="entry name" value="DsrC"/>
    <property type="match status" value="1"/>
</dbReference>
<evidence type="ECO:0000256" key="4">
    <source>
        <dbReference type="PIRSR" id="PIRSR006223-50"/>
    </source>
</evidence>
<dbReference type="GO" id="GO:0016740">
    <property type="term" value="F:transferase activity"/>
    <property type="evidence" value="ECO:0007669"/>
    <property type="project" value="UniProtKB-KW"/>
</dbReference>
<comment type="function">
    <text evidence="3">Part of a sulfur-relay system.</text>
</comment>
<evidence type="ECO:0000256" key="2">
    <source>
        <dbReference type="ARBA" id="ARBA00022490"/>
    </source>
</evidence>
<comment type="caution">
    <text evidence="5">The sequence shown here is derived from an EMBL/GenBank/DDBJ whole genome shotgun (WGS) entry which is preliminary data.</text>
</comment>
<evidence type="ECO:0000313" key="6">
    <source>
        <dbReference type="Proteomes" id="UP000559987"/>
    </source>
</evidence>
<evidence type="ECO:0000313" key="5">
    <source>
        <dbReference type="EMBL" id="MBB3168191.1"/>
    </source>
</evidence>
<comment type="similarity">
    <text evidence="3">Belongs to the dsrC/tusE family.</text>
</comment>
<name>A0A839UN62_9GAMM</name>
<dbReference type="NCBIfam" id="TIGR03342">
    <property type="entry name" value="dsrC_tusE_dsvC"/>
    <property type="match status" value="1"/>
</dbReference>
<dbReference type="PANTHER" id="PTHR37010">
    <property type="entry name" value="SULFURTRANSFERASE TUSE"/>
    <property type="match status" value="1"/>
</dbReference>
<keyword evidence="6" id="KW-1185">Reference proteome</keyword>
<dbReference type="GO" id="GO:0005737">
    <property type="term" value="C:cytoplasm"/>
    <property type="evidence" value="ECO:0007669"/>
    <property type="project" value="UniProtKB-SubCell"/>
</dbReference>
<dbReference type="RefSeq" id="WP_183909683.1">
    <property type="nucleotide sequence ID" value="NZ_JACHXZ010000002.1"/>
</dbReference>
<protein>
    <recommendedName>
        <fullName evidence="3">Sulfurtransferase</fullName>
        <ecNumber evidence="3">2.8.1.-</ecNumber>
    </recommendedName>
</protein>
<dbReference type="Proteomes" id="UP000559987">
    <property type="component" value="Unassembled WGS sequence"/>
</dbReference>
<dbReference type="InterPro" id="IPR042072">
    <property type="entry name" value="DsrC-like_C"/>
</dbReference>
<organism evidence="5 6">
    <name type="scientific">Simiduia aestuariiviva</name>
    <dbReference type="NCBI Taxonomy" id="1510459"/>
    <lineage>
        <taxon>Bacteria</taxon>
        <taxon>Pseudomonadati</taxon>
        <taxon>Pseudomonadota</taxon>
        <taxon>Gammaproteobacteria</taxon>
        <taxon>Cellvibrionales</taxon>
        <taxon>Cellvibrionaceae</taxon>
        <taxon>Simiduia</taxon>
    </lineage>
</organism>
<dbReference type="SUPFAM" id="SSF69721">
    <property type="entry name" value="DsrC, the gamma subunit of dissimilatory sulfite reductase"/>
    <property type="match status" value="1"/>
</dbReference>
<dbReference type="Gene3D" id="3.30.1420.10">
    <property type="match status" value="1"/>
</dbReference>
<dbReference type="AlphaFoldDB" id="A0A839UN62"/>
<keyword evidence="3 5" id="KW-0808">Transferase</keyword>
<dbReference type="InterPro" id="IPR025526">
    <property type="entry name" value="DsrC-like_dom_sf"/>
</dbReference>
<dbReference type="GO" id="GO:0097163">
    <property type="term" value="F:sulfur carrier activity"/>
    <property type="evidence" value="ECO:0007669"/>
    <property type="project" value="TreeGrafter"/>
</dbReference>
<reference evidence="5 6" key="1">
    <citation type="submission" date="2020-08" db="EMBL/GenBank/DDBJ databases">
        <title>Genomic Encyclopedia of Type Strains, Phase III (KMG-III): the genomes of soil and plant-associated and newly described type strains.</title>
        <authorList>
            <person name="Whitman W."/>
        </authorList>
    </citation>
    <scope>NUCLEOTIDE SEQUENCE [LARGE SCALE GENOMIC DNA]</scope>
    <source>
        <strain evidence="5 6">CECT 8571</strain>
    </source>
</reference>
<accession>A0A839UN62</accession>
<dbReference type="GO" id="GO:0002143">
    <property type="term" value="P:tRNA wobble position uridine thiolation"/>
    <property type="evidence" value="ECO:0007669"/>
    <property type="project" value="TreeGrafter"/>
</dbReference>
<dbReference type="PIRSF" id="PIRSF006223">
    <property type="entry name" value="DsrC_TusE"/>
    <property type="match status" value="1"/>
</dbReference>
<dbReference type="InterPro" id="IPR007453">
    <property type="entry name" value="DsrC/TusE"/>
</dbReference>